<name>A0ABS8WPC7_DATST</name>
<proteinExistence type="predicted"/>
<protein>
    <submittedName>
        <fullName evidence="2">Uncharacterized protein</fullName>
    </submittedName>
</protein>
<feature type="compositionally biased region" description="Basic and acidic residues" evidence="1">
    <location>
        <begin position="22"/>
        <end position="35"/>
    </location>
</feature>
<comment type="caution">
    <text evidence="2">The sequence shown here is derived from an EMBL/GenBank/DDBJ whole genome shotgun (WGS) entry which is preliminary data.</text>
</comment>
<reference evidence="2 3" key="1">
    <citation type="journal article" date="2021" name="BMC Genomics">
        <title>Datura genome reveals duplications of psychoactive alkaloid biosynthetic genes and high mutation rate following tissue culture.</title>
        <authorList>
            <person name="Rajewski A."/>
            <person name="Carter-House D."/>
            <person name="Stajich J."/>
            <person name="Litt A."/>
        </authorList>
    </citation>
    <scope>NUCLEOTIDE SEQUENCE [LARGE SCALE GENOMIC DNA]</scope>
    <source>
        <strain evidence="2">AR-01</strain>
    </source>
</reference>
<gene>
    <name evidence="2" type="ORF">HAX54_051066</name>
</gene>
<accession>A0ABS8WPC7</accession>
<dbReference type="EMBL" id="JACEIK010009000">
    <property type="protein sequence ID" value="MCE3051854.1"/>
    <property type="molecule type" value="Genomic_DNA"/>
</dbReference>
<evidence type="ECO:0000313" key="2">
    <source>
        <dbReference type="EMBL" id="MCE3051854.1"/>
    </source>
</evidence>
<feature type="compositionally biased region" description="Acidic residues" evidence="1">
    <location>
        <begin position="1"/>
        <end position="21"/>
    </location>
</feature>
<sequence>REGNNDVEESGDDDNEAEEFDEKGNSIEESGEWRRTLTLPPHPYARSKRWIRQAPDVYYARLALNDKGNSSCSI</sequence>
<dbReference type="Proteomes" id="UP000823775">
    <property type="component" value="Unassembled WGS sequence"/>
</dbReference>
<evidence type="ECO:0000313" key="3">
    <source>
        <dbReference type="Proteomes" id="UP000823775"/>
    </source>
</evidence>
<feature type="non-terminal residue" evidence="2">
    <location>
        <position position="1"/>
    </location>
</feature>
<keyword evidence="3" id="KW-1185">Reference proteome</keyword>
<evidence type="ECO:0000256" key="1">
    <source>
        <dbReference type="SAM" id="MobiDB-lite"/>
    </source>
</evidence>
<organism evidence="2 3">
    <name type="scientific">Datura stramonium</name>
    <name type="common">Jimsonweed</name>
    <name type="synonym">Common thornapple</name>
    <dbReference type="NCBI Taxonomy" id="4076"/>
    <lineage>
        <taxon>Eukaryota</taxon>
        <taxon>Viridiplantae</taxon>
        <taxon>Streptophyta</taxon>
        <taxon>Embryophyta</taxon>
        <taxon>Tracheophyta</taxon>
        <taxon>Spermatophyta</taxon>
        <taxon>Magnoliopsida</taxon>
        <taxon>eudicotyledons</taxon>
        <taxon>Gunneridae</taxon>
        <taxon>Pentapetalae</taxon>
        <taxon>asterids</taxon>
        <taxon>lamiids</taxon>
        <taxon>Solanales</taxon>
        <taxon>Solanaceae</taxon>
        <taxon>Solanoideae</taxon>
        <taxon>Datureae</taxon>
        <taxon>Datura</taxon>
    </lineage>
</organism>
<feature type="region of interest" description="Disordered" evidence="1">
    <location>
        <begin position="1"/>
        <end position="40"/>
    </location>
</feature>